<protein>
    <submittedName>
        <fullName evidence="2">Cytidylyltransferase family</fullName>
    </submittedName>
</protein>
<evidence type="ECO:0000313" key="2">
    <source>
        <dbReference type="EMBL" id="STO09361.1"/>
    </source>
</evidence>
<dbReference type="Proteomes" id="UP000254060">
    <property type="component" value="Unassembled WGS sequence"/>
</dbReference>
<dbReference type="PANTHER" id="PTHR31303:SF1">
    <property type="entry name" value="CTP-DEPENDENT DIACYLGLYCEROL KINASE 1"/>
    <property type="match status" value="1"/>
</dbReference>
<dbReference type="OrthoDB" id="8149352at2"/>
<dbReference type="STRING" id="1397694.GCA_000702585_00220"/>
<keyword evidence="2" id="KW-0548">Nucleotidyltransferase</keyword>
<feature type="transmembrane region" description="Helical" evidence="1">
    <location>
        <begin position="60"/>
        <end position="77"/>
    </location>
</feature>
<keyword evidence="1" id="KW-0472">Membrane</keyword>
<feature type="transmembrane region" description="Helical" evidence="1">
    <location>
        <begin position="113"/>
        <end position="131"/>
    </location>
</feature>
<feature type="transmembrane region" description="Helical" evidence="1">
    <location>
        <begin position="152"/>
        <end position="169"/>
    </location>
</feature>
<evidence type="ECO:0000313" key="3">
    <source>
        <dbReference type="Proteomes" id="UP000254060"/>
    </source>
</evidence>
<keyword evidence="1" id="KW-1133">Transmembrane helix</keyword>
<dbReference type="GO" id="GO:0004143">
    <property type="term" value="F:ATP-dependent diacylglycerol kinase activity"/>
    <property type="evidence" value="ECO:0007669"/>
    <property type="project" value="InterPro"/>
</dbReference>
<name>A0A377FX05_9BACL</name>
<dbReference type="InterPro" id="IPR037997">
    <property type="entry name" value="Dgk1-like"/>
</dbReference>
<keyword evidence="2" id="KW-0808">Transferase</keyword>
<dbReference type="PANTHER" id="PTHR31303">
    <property type="entry name" value="CTP-DEPENDENT DIACYLGLYCEROL KINASE 1"/>
    <property type="match status" value="1"/>
</dbReference>
<keyword evidence="1" id="KW-0812">Transmembrane</keyword>
<sequence>MNEWVSSILSIVIVLVFLVGLEQVGKRLGWTDETIRKSVHIAVGHWALLAVWLIETWYVAAVPLVFFTFANAFLLYKSPSPVHQTERKSFGTVYYPIALLVILFFFFETEPLAFLAGSLVLAWGDGLAALVGRKYGTVTYDLYGQKRSFQGSMAMFLSSYAVLFLLFLWDDVPLWQVVTYGFIISVVATLTEAISYRDWDNFTIPIVVAVATSLLL</sequence>
<gene>
    <name evidence="2" type="ORF">NCTC13163_02796</name>
</gene>
<accession>A0A377FX05</accession>
<dbReference type="AlphaFoldDB" id="A0A377FX05"/>
<organism evidence="2 3">
    <name type="scientific">Exiguobacterium aurantiacum</name>
    <dbReference type="NCBI Taxonomy" id="33987"/>
    <lineage>
        <taxon>Bacteria</taxon>
        <taxon>Bacillati</taxon>
        <taxon>Bacillota</taxon>
        <taxon>Bacilli</taxon>
        <taxon>Bacillales</taxon>
        <taxon>Bacillales Family XII. Incertae Sedis</taxon>
        <taxon>Exiguobacterium</taxon>
    </lineage>
</organism>
<feature type="transmembrane region" description="Helical" evidence="1">
    <location>
        <begin position="6"/>
        <end position="25"/>
    </location>
</feature>
<feature type="transmembrane region" description="Helical" evidence="1">
    <location>
        <begin position="175"/>
        <end position="194"/>
    </location>
</feature>
<dbReference type="RefSeq" id="WP_029333794.1">
    <property type="nucleotide sequence ID" value="NZ_UGGP01000001.1"/>
</dbReference>
<evidence type="ECO:0000256" key="1">
    <source>
        <dbReference type="SAM" id="Phobius"/>
    </source>
</evidence>
<feature type="transmembrane region" description="Helical" evidence="1">
    <location>
        <begin position="89"/>
        <end position="107"/>
    </location>
</feature>
<dbReference type="EMBL" id="UGGP01000001">
    <property type="protein sequence ID" value="STO09361.1"/>
    <property type="molecule type" value="Genomic_DNA"/>
</dbReference>
<reference evidence="2 3" key="1">
    <citation type="submission" date="2018-06" db="EMBL/GenBank/DDBJ databases">
        <authorList>
            <consortium name="Pathogen Informatics"/>
            <person name="Doyle S."/>
        </authorList>
    </citation>
    <scope>NUCLEOTIDE SEQUENCE [LARGE SCALE GENOMIC DNA]</scope>
    <source>
        <strain evidence="2 3">NCTC13163</strain>
    </source>
</reference>
<dbReference type="GO" id="GO:0016779">
    <property type="term" value="F:nucleotidyltransferase activity"/>
    <property type="evidence" value="ECO:0007669"/>
    <property type="project" value="UniProtKB-KW"/>
</dbReference>
<proteinExistence type="predicted"/>